<accession>A0A0A8YDP1</accession>
<reference evidence="2" key="1">
    <citation type="submission" date="2014-09" db="EMBL/GenBank/DDBJ databases">
        <authorList>
            <person name="Magalhaes I.L.F."/>
            <person name="Oliveira U."/>
            <person name="Santos F.R."/>
            <person name="Vidigal T.H.D.A."/>
            <person name="Brescovit A.D."/>
            <person name="Santos A.J."/>
        </authorList>
    </citation>
    <scope>NUCLEOTIDE SEQUENCE</scope>
    <source>
        <tissue evidence="2">Shoot tissue taken approximately 20 cm above the soil surface</tissue>
    </source>
</reference>
<protein>
    <submittedName>
        <fullName evidence="2">Uncharacterized protein</fullName>
    </submittedName>
</protein>
<evidence type="ECO:0000256" key="1">
    <source>
        <dbReference type="SAM" id="MobiDB-lite"/>
    </source>
</evidence>
<feature type="region of interest" description="Disordered" evidence="1">
    <location>
        <begin position="16"/>
        <end position="36"/>
    </location>
</feature>
<evidence type="ECO:0000313" key="2">
    <source>
        <dbReference type="EMBL" id="JAD24169.1"/>
    </source>
</evidence>
<dbReference type="EMBL" id="GBRH01273726">
    <property type="protein sequence ID" value="JAD24169.1"/>
    <property type="molecule type" value="Transcribed_RNA"/>
</dbReference>
<sequence length="36" mass="4062">MVGLYYRRRWPRVTQHGGQEHAAAKLGMPTAHLGQS</sequence>
<name>A0A0A8YDP1_ARUDO</name>
<organism evidence="2">
    <name type="scientific">Arundo donax</name>
    <name type="common">Giant reed</name>
    <name type="synonym">Donax arundinaceus</name>
    <dbReference type="NCBI Taxonomy" id="35708"/>
    <lineage>
        <taxon>Eukaryota</taxon>
        <taxon>Viridiplantae</taxon>
        <taxon>Streptophyta</taxon>
        <taxon>Embryophyta</taxon>
        <taxon>Tracheophyta</taxon>
        <taxon>Spermatophyta</taxon>
        <taxon>Magnoliopsida</taxon>
        <taxon>Liliopsida</taxon>
        <taxon>Poales</taxon>
        <taxon>Poaceae</taxon>
        <taxon>PACMAD clade</taxon>
        <taxon>Arundinoideae</taxon>
        <taxon>Arundineae</taxon>
        <taxon>Arundo</taxon>
    </lineage>
</organism>
<reference evidence="2" key="2">
    <citation type="journal article" date="2015" name="Data Brief">
        <title>Shoot transcriptome of the giant reed, Arundo donax.</title>
        <authorList>
            <person name="Barrero R.A."/>
            <person name="Guerrero F.D."/>
            <person name="Moolhuijzen P."/>
            <person name="Goolsby J.A."/>
            <person name="Tidwell J."/>
            <person name="Bellgard S.E."/>
            <person name="Bellgard M.I."/>
        </authorList>
    </citation>
    <scope>NUCLEOTIDE SEQUENCE</scope>
    <source>
        <tissue evidence="2">Shoot tissue taken approximately 20 cm above the soil surface</tissue>
    </source>
</reference>
<proteinExistence type="predicted"/>
<dbReference type="AlphaFoldDB" id="A0A0A8YDP1"/>